<name>A0A1M6TAY5_9GAMM</name>
<dbReference type="RefSeq" id="WP_064699332.1">
    <property type="nucleotide sequence ID" value="NZ_BDEO01000006.1"/>
</dbReference>
<evidence type="ECO:0000313" key="1">
    <source>
        <dbReference type="EMBL" id="SHK54039.1"/>
    </source>
</evidence>
<proteinExistence type="predicted"/>
<organism evidence="1 2">
    <name type="scientific">Halomonas caseinilytica</name>
    <dbReference type="NCBI Taxonomy" id="438744"/>
    <lineage>
        <taxon>Bacteria</taxon>
        <taxon>Pseudomonadati</taxon>
        <taxon>Pseudomonadota</taxon>
        <taxon>Gammaproteobacteria</taxon>
        <taxon>Oceanospirillales</taxon>
        <taxon>Halomonadaceae</taxon>
        <taxon>Halomonas</taxon>
    </lineage>
</organism>
<keyword evidence="2" id="KW-1185">Reference proteome</keyword>
<accession>A0A1M6TAY5</accession>
<dbReference type="EMBL" id="FRAL01000003">
    <property type="protein sequence ID" value="SHK54039.1"/>
    <property type="molecule type" value="Genomic_DNA"/>
</dbReference>
<dbReference type="AlphaFoldDB" id="A0A1M6TAY5"/>
<evidence type="ECO:0000313" key="2">
    <source>
        <dbReference type="Proteomes" id="UP000184248"/>
    </source>
</evidence>
<sequence>MKGFIILVASIAVAAIFASQFLESPQERECGSRDAAYAAIKESIEGRLKAPSTADWPSRNDSKVLVAKSDSGECSYEAWGYVDAENGFGAMIRSEYYAEIWYSKDDMRWITTRIDM</sequence>
<reference evidence="2" key="1">
    <citation type="submission" date="2016-11" db="EMBL/GenBank/DDBJ databases">
        <authorList>
            <person name="Varghese N."/>
            <person name="Submissions S."/>
        </authorList>
    </citation>
    <scope>NUCLEOTIDE SEQUENCE [LARGE SCALE GENOMIC DNA]</scope>
    <source>
        <strain evidence="2">ALO Sharm</strain>
    </source>
</reference>
<protein>
    <submittedName>
        <fullName evidence="1">Uncharacterized protein</fullName>
    </submittedName>
</protein>
<gene>
    <name evidence="1" type="ORF">SAMN05192556_103272</name>
</gene>
<dbReference type="OrthoDB" id="74312at2"/>
<dbReference type="Proteomes" id="UP000184248">
    <property type="component" value="Unassembled WGS sequence"/>
</dbReference>